<comment type="subcellular location">
    <subcellularLocation>
        <location evidence="1">Golgi apparatus membrane</location>
        <topology evidence="1">Single-pass type II membrane protein</topology>
    </subcellularLocation>
</comment>
<evidence type="ECO:0000256" key="9">
    <source>
        <dbReference type="ARBA" id="ARBA00023136"/>
    </source>
</evidence>
<keyword evidence="8" id="KW-0333">Golgi apparatus</keyword>
<evidence type="ECO:0000256" key="4">
    <source>
        <dbReference type="ARBA" id="ARBA00022679"/>
    </source>
</evidence>
<accession>A0AA36MSA7</accession>
<proteinExistence type="inferred from homology"/>
<dbReference type="PANTHER" id="PTHR11214:SF3">
    <property type="entry name" value="BETA-1,3-GALACTOSYLTRANSFERASE 6"/>
    <property type="match status" value="1"/>
</dbReference>
<dbReference type="AlphaFoldDB" id="A0AA36MSA7"/>
<feature type="signal peptide" evidence="10">
    <location>
        <begin position="1"/>
        <end position="18"/>
    </location>
</feature>
<keyword evidence="12" id="KW-1185">Reference proteome</keyword>
<keyword evidence="10" id="KW-0732">Signal</keyword>
<reference evidence="11" key="1">
    <citation type="submission" date="2023-08" db="EMBL/GenBank/DDBJ databases">
        <authorList>
            <person name="Chen Y."/>
            <person name="Shah S."/>
            <person name="Dougan E. K."/>
            <person name="Thang M."/>
            <person name="Chan C."/>
        </authorList>
    </citation>
    <scope>NUCLEOTIDE SEQUENCE</scope>
</reference>
<sequence>MAVTRLLLQSWLLARACGLIQEELSQLWQQALPQLHGRAPALAPRELQNVAGRLQATELRTWTEDCLLLDVFVVQPATGTGSTPLELDVDSVRRGPFECGFRVFWAKGRGLALDWVAKERRICDLYHVLMIEDEYLLDSFRLHPPSCRIFPVDPHQAPDLPMVTLPWAPGEPLPRITRAVTFRAYSVYSSEAQTNPQRWLQDPDYWNRFFLELIREDMLTVCLAEEECKGDAAPYRLMFWEDISAEFLECIAQGITPIFLGTASIYEYVERNVLLTRWRFETAQEMVSIIQTLSLPEGILEHGTRVFMERQGNYFLSRLYWRQDPRLRALLLASAAQRQQMLQVQASSTHVMELVVCVASAVANRQRRDIIRQTWGSQRFLHTSFGPILLKVLFFLGQGETARQEHDEFADVVLLPGLQEDFGSIWLKTAAILGFGAEYFQGRASPHDDGAPRLRFLIKCDDDAFVDIDAVTADLLASAPVGLLWGHVMALVEPNRIASDKYFVPYEAYPNAYYPPYARGMAYALSEDVVIPLGTALSEGRLEPFPYREDVSVGLYILELARRGEVRVVPHQRKDAMPLDFEEHCSGPNKMLPLLVMHRFDPASATCLWRLVQERRENLAKGHAEDADFCQCSRHAGRLT</sequence>
<dbReference type="InterPro" id="IPR002659">
    <property type="entry name" value="Glyco_trans_31"/>
</dbReference>
<comment type="similarity">
    <text evidence="2">Belongs to the glycosyltransferase 31 family.</text>
</comment>
<keyword evidence="7" id="KW-1133">Transmembrane helix</keyword>
<evidence type="ECO:0000313" key="12">
    <source>
        <dbReference type="Proteomes" id="UP001178507"/>
    </source>
</evidence>
<comment type="caution">
    <text evidence="11">The sequence shown here is derived from an EMBL/GenBank/DDBJ whole genome shotgun (WGS) entry which is preliminary data.</text>
</comment>
<evidence type="ECO:0000256" key="5">
    <source>
        <dbReference type="ARBA" id="ARBA00022692"/>
    </source>
</evidence>
<organism evidence="11 12">
    <name type="scientific">Effrenium voratum</name>
    <dbReference type="NCBI Taxonomy" id="2562239"/>
    <lineage>
        <taxon>Eukaryota</taxon>
        <taxon>Sar</taxon>
        <taxon>Alveolata</taxon>
        <taxon>Dinophyceae</taxon>
        <taxon>Suessiales</taxon>
        <taxon>Symbiodiniaceae</taxon>
        <taxon>Effrenium</taxon>
    </lineage>
</organism>
<dbReference type="EMBL" id="CAUJNA010000453">
    <property type="protein sequence ID" value="CAJ1377312.1"/>
    <property type="molecule type" value="Genomic_DNA"/>
</dbReference>
<dbReference type="PANTHER" id="PTHR11214">
    <property type="entry name" value="BETA-1,3-N-ACETYLGLUCOSAMINYLTRANSFERASE"/>
    <property type="match status" value="1"/>
</dbReference>
<evidence type="ECO:0000256" key="6">
    <source>
        <dbReference type="ARBA" id="ARBA00022968"/>
    </source>
</evidence>
<dbReference type="Gene3D" id="3.90.550.50">
    <property type="match status" value="1"/>
</dbReference>
<evidence type="ECO:0000256" key="3">
    <source>
        <dbReference type="ARBA" id="ARBA00022676"/>
    </source>
</evidence>
<keyword evidence="3" id="KW-0328">Glycosyltransferase</keyword>
<protein>
    <submittedName>
        <fullName evidence="11">Uncharacterized protein</fullName>
    </submittedName>
</protein>
<name>A0AA36MSA7_9DINO</name>
<keyword evidence="6" id="KW-0735">Signal-anchor</keyword>
<gene>
    <name evidence="11" type="ORF">EVOR1521_LOCUS6145</name>
</gene>
<feature type="chain" id="PRO_5041275330" evidence="10">
    <location>
        <begin position="19"/>
        <end position="640"/>
    </location>
</feature>
<keyword evidence="4" id="KW-0808">Transferase</keyword>
<evidence type="ECO:0000256" key="7">
    <source>
        <dbReference type="ARBA" id="ARBA00022989"/>
    </source>
</evidence>
<dbReference type="Pfam" id="PF01762">
    <property type="entry name" value="Galactosyl_T"/>
    <property type="match status" value="1"/>
</dbReference>
<dbReference type="GO" id="GO:0016758">
    <property type="term" value="F:hexosyltransferase activity"/>
    <property type="evidence" value="ECO:0007669"/>
    <property type="project" value="InterPro"/>
</dbReference>
<keyword evidence="5" id="KW-0812">Transmembrane</keyword>
<evidence type="ECO:0000256" key="1">
    <source>
        <dbReference type="ARBA" id="ARBA00004323"/>
    </source>
</evidence>
<evidence type="ECO:0000256" key="10">
    <source>
        <dbReference type="SAM" id="SignalP"/>
    </source>
</evidence>
<dbReference type="Proteomes" id="UP001178507">
    <property type="component" value="Unassembled WGS sequence"/>
</dbReference>
<dbReference type="GO" id="GO:0000139">
    <property type="term" value="C:Golgi membrane"/>
    <property type="evidence" value="ECO:0007669"/>
    <property type="project" value="UniProtKB-SubCell"/>
</dbReference>
<keyword evidence="9" id="KW-0472">Membrane</keyword>
<evidence type="ECO:0000313" key="11">
    <source>
        <dbReference type="EMBL" id="CAJ1377312.1"/>
    </source>
</evidence>
<evidence type="ECO:0000256" key="8">
    <source>
        <dbReference type="ARBA" id="ARBA00023034"/>
    </source>
</evidence>
<evidence type="ECO:0000256" key="2">
    <source>
        <dbReference type="ARBA" id="ARBA00008661"/>
    </source>
</evidence>